<dbReference type="EMBL" id="OP765584">
    <property type="protein sequence ID" value="UZT29081.1"/>
    <property type="molecule type" value="Genomic_DNA"/>
</dbReference>
<protein>
    <submittedName>
        <fullName evidence="2">Uncharacterized protein</fullName>
    </submittedName>
</protein>
<proteinExistence type="predicted"/>
<evidence type="ECO:0000313" key="2">
    <source>
        <dbReference type="EMBL" id="UZT29081.1"/>
    </source>
</evidence>
<name>A0A9E8G4T0_9VIRU</name>
<accession>A0A9E8G4T0</accession>
<organism evidence="2">
    <name type="scientific">Nucleocytoviricota sp</name>
    <dbReference type="NCBI Taxonomy" id="2809609"/>
    <lineage>
        <taxon>Viruses</taxon>
        <taxon>Varidnaviria</taxon>
        <taxon>Bamfordvirae</taxon>
        <taxon>Nucleocytoviricota</taxon>
    </lineage>
</organism>
<reference evidence="2" key="1">
    <citation type="submission" date="2022-11" db="EMBL/GenBank/DDBJ databases">
        <title>Genomics discovery of giant fungal viruses from subsurface oceanic crustal fluids.</title>
        <authorList>
            <person name="Bhattacharjee A.S."/>
            <person name="Schulz F."/>
            <person name="Woyke T."/>
            <person name="Orcutt B.N."/>
            <person name="Matinez Martinez J."/>
        </authorList>
    </citation>
    <scope>NUCLEOTIDE SEQUENCE</scope>
    <source>
        <strain evidence="1">VSAG1.JdFR</strain>
        <strain evidence="2">VSAG8.JdFR</strain>
    </source>
</reference>
<evidence type="ECO:0000313" key="1">
    <source>
        <dbReference type="EMBL" id="UZT28805.1"/>
    </source>
</evidence>
<dbReference type="EMBL" id="OP765507">
    <property type="protein sequence ID" value="UZT28805.1"/>
    <property type="molecule type" value="Genomic_DNA"/>
</dbReference>
<sequence length="98" mass="11511">MIEDITDSSNIIVMNTNGDQVEIKESDINIIITQTNYTKEEARSKLIELNDPILVIKEYMNPNLNKNNKEKEIKSLNQEIYSQIREEFYNVKLNAIKY</sequence>